<keyword evidence="6 7" id="KW-0472">Membrane</keyword>
<reference evidence="8 9" key="1">
    <citation type="submission" date="2024-08" db="EMBL/GenBank/DDBJ databases">
        <authorList>
            <person name="Cucini C."/>
            <person name="Frati F."/>
        </authorList>
    </citation>
    <scope>NUCLEOTIDE SEQUENCE [LARGE SCALE GENOMIC DNA]</scope>
</reference>
<keyword evidence="4 7" id="KW-0812">Transmembrane</keyword>
<dbReference type="EMBL" id="CAXLJM020000038">
    <property type="protein sequence ID" value="CAL8106763.1"/>
    <property type="molecule type" value="Genomic_DNA"/>
</dbReference>
<keyword evidence="3" id="KW-0813">Transport</keyword>
<organism evidence="8 9">
    <name type="scientific">Orchesella dallaii</name>
    <dbReference type="NCBI Taxonomy" id="48710"/>
    <lineage>
        <taxon>Eukaryota</taxon>
        <taxon>Metazoa</taxon>
        <taxon>Ecdysozoa</taxon>
        <taxon>Arthropoda</taxon>
        <taxon>Hexapoda</taxon>
        <taxon>Collembola</taxon>
        <taxon>Entomobryomorpha</taxon>
        <taxon>Entomobryoidea</taxon>
        <taxon>Orchesellidae</taxon>
        <taxon>Orchesellinae</taxon>
        <taxon>Orchesella</taxon>
    </lineage>
</organism>
<feature type="transmembrane region" description="Helical" evidence="7">
    <location>
        <begin position="379"/>
        <end position="403"/>
    </location>
</feature>
<accession>A0ABP1QKJ2</accession>
<feature type="transmembrane region" description="Helical" evidence="7">
    <location>
        <begin position="604"/>
        <end position="622"/>
    </location>
</feature>
<comment type="caution">
    <text evidence="8">The sequence shown here is derived from an EMBL/GenBank/DDBJ whole genome shotgun (WGS) entry which is preliminary data.</text>
</comment>
<evidence type="ECO:0000256" key="4">
    <source>
        <dbReference type="ARBA" id="ARBA00022692"/>
    </source>
</evidence>
<feature type="transmembrane region" description="Helical" evidence="7">
    <location>
        <begin position="334"/>
        <end position="359"/>
    </location>
</feature>
<evidence type="ECO:0000256" key="3">
    <source>
        <dbReference type="ARBA" id="ARBA00022448"/>
    </source>
</evidence>
<feature type="transmembrane region" description="Helical" evidence="7">
    <location>
        <begin position="563"/>
        <end position="592"/>
    </location>
</feature>
<evidence type="ECO:0000313" key="9">
    <source>
        <dbReference type="Proteomes" id="UP001642540"/>
    </source>
</evidence>
<comment type="subcellular location">
    <subcellularLocation>
        <location evidence="1">Membrane</location>
        <topology evidence="1">Multi-pass membrane protein</topology>
    </subcellularLocation>
</comment>
<dbReference type="PROSITE" id="PS01271">
    <property type="entry name" value="NA_SULFATE"/>
    <property type="match status" value="1"/>
</dbReference>
<evidence type="ECO:0000256" key="1">
    <source>
        <dbReference type="ARBA" id="ARBA00004141"/>
    </source>
</evidence>
<proteinExistence type="inferred from homology"/>
<comment type="similarity">
    <text evidence="2">Belongs to the SLC13A/DASS transporter (TC 2.A.47) family. NADC subfamily.</text>
</comment>
<gene>
    <name evidence="8" type="ORF">ODALV1_LOCUS12459</name>
</gene>
<evidence type="ECO:0000256" key="2">
    <source>
        <dbReference type="ARBA" id="ARBA00006772"/>
    </source>
</evidence>
<feature type="transmembrane region" description="Helical" evidence="7">
    <location>
        <begin position="478"/>
        <end position="496"/>
    </location>
</feature>
<keyword evidence="5 7" id="KW-1133">Transmembrane helix</keyword>
<name>A0ABP1QKJ2_9HEXA</name>
<feature type="transmembrane region" description="Helical" evidence="7">
    <location>
        <begin position="135"/>
        <end position="168"/>
    </location>
</feature>
<keyword evidence="9" id="KW-1185">Reference proteome</keyword>
<feature type="transmembrane region" description="Helical" evidence="7">
    <location>
        <begin position="96"/>
        <end position="115"/>
    </location>
</feature>
<feature type="transmembrane region" description="Helical" evidence="7">
    <location>
        <begin position="442"/>
        <end position="458"/>
    </location>
</feature>
<evidence type="ECO:0000256" key="6">
    <source>
        <dbReference type="ARBA" id="ARBA00023136"/>
    </source>
</evidence>
<dbReference type="PANTHER" id="PTHR10283">
    <property type="entry name" value="SOLUTE CARRIER FAMILY 13 MEMBER"/>
    <property type="match status" value="1"/>
</dbReference>
<evidence type="ECO:0000256" key="7">
    <source>
        <dbReference type="SAM" id="Phobius"/>
    </source>
</evidence>
<protein>
    <submittedName>
        <fullName evidence="8">Uncharacterized protein</fullName>
    </submittedName>
</protein>
<dbReference type="InterPro" id="IPR001898">
    <property type="entry name" value="SLC13A/DASS"/>
</dbReference>
<dbReference type="Proteomes" id="UP001642540">
    <property type="component" value="Unassembled WGS sequence"/>
</dbReference>
<sequence>MFSRKLWDEIRLRLRHNWRLLVAILVLTVCSPLVWAFDDRHEELKTAYVILIMGVFWIFEVIPLAITSLFPIVFFPMLGIQDAADVSKNYMRESNMIFLGAIILALGIEYSGLHIRGALRVISCCGTNPPLVLLGTVFITAMLSMWISDASCTTMLIPIICAITAAMFREEQDPEDMFLPDHNEHTDMFPERRHSKMRKRRSSNVFANSALNRSSDDYLRRSRRSSSIARMNSLNVPSRRDSGVMWEGGVGSSDVVQSRRNSIEPAAIHIVSGSTLASGSSSGMGIIHEDSQLPPVEEHEPQPPNVAGGDVAGIVIKVESLEDIKLRANIKKMLLVAVAVSANIGGTASLVGTGPIKVFKELAKKYKLDVNPYLVGPTFFTWIGFNLPHVLVNVLLTWVFLLLRYFSVKQFKRWSGGKERQKVRQYIHEEYEKLGPISSHEIGVLIVFILVVVLWLLRDPQFFPGWDAIDKDVSNGDSTAAMVGVILLFIIPKDWSFLTYGKYHPTEKYEALLNWKFVSANAPWGYLLHIGSGYAIADASDHSGLSDMIGEELELLNYFPKPALLLIVLMFTSIVTEVVSSTAAANLILPIIFSVSYKLCIHPIYLTMPAAITASYGFMLPISSPANAIVFATGELKVKEMIVNGIFLNIVCVLVLYGFVLFYGEWIFKFSDFKAHLAHVPYYNCSST</sequence>
<dbReference type="InterPro" id="IPR031312">
    <property type="entry name" value="Na/sul_symport_CS"/>
</dbReference>
<feature type="transmembrane region" description="Helical" evidence="7">
    <location>
        <begin position="46"/>
        <end position="75"/>
    </location>
</feature>
<dbReference type="PANTHER" id="PTHR10283:SF82">
    <property type="entry name" value="SOLUTE CARRIER FAMILY 13 MEMBER 2"/>
    <property type="match status" value="1"/>
</dbReference>
<evidence type="ECO:0000313" key="8">
    <source>
        <dbReference type="EMBL" id="CAL8106763.1"/>
    </source>
</evidence>
<feature type="transmembrane region" description="Helical" evidence="7">
    <location>
        <begin position="642"/>
        <end position="664"/>
    </location>
</feature>
<evidence type="ECO:0000256" key="5">
    <source>
        <dbReference type="ARBA" id="ARBA00022989"/>
    </source>
</evidence>
<dbReference type="Pfam" id="PF00939">
    <property type="entry name" value="Na_sulph_symp"/>
    <property type="match status" value="1"/>
</dbReference>